<organism evidence="3 4">
    <name type="scientific">Cairina moschata</name>
    <name type="common">Muscovy duck</name>
    <dbReference type="NCBI Taxonomy" id="8855"/>
    <lineage>
        <taxon>Eukaryota</taxon>
        <taxon>Metazoa</taxon>
        <taxon>Chordata</taxon>
        <taxon>Craniata</taxon>
        <taxon>Vertebrata</taxon>
        <taxon>Euteleostomi</taxon>
        <taxon>Archelosauria</taxon>
        <taxon>Archosauria</taxon>
        <taxon>Dinosauria</taxon>
        <taxon>Saurischia</taxon>
        <taxon>Theropoda</taxon>
        <taxon>Coelurosauria</taxon>
        <taxon>Aves</taxon>
        <taxon>Neognathae</taxon>
        <taxon>Galloanserae</taxon>
        <taxon>Anseriformes</taxon>
        <taxon>Anatidae</taxon>
        <taxon>Anatinae</taxon>
        <taxon>Cairina</taxon>
    </lineage>
</organism>
<reference evidence="3" key="1">
    <citation type="submission" date="2018-09" db="EMBL/GenBank/DDBJ databases">
        <title>Common duck and Muscovy duck high density SNP chip.</title>
        <authorList>
            <person name="Vignal A."/>
            <person name="Thebault N."/>
            <person name="Warren W.C."/>
        </authorList>
    </citation>
    <scope>NUCLEOTIDE SEQUENCE [LARGE SCALE GENOMIC DNA]</scope>
</reference>
<evidence type="ECO:0000313" key="4">
    <source>
        <dbReference type="Proteomes" id="UP000694556"/>
    </source>
</evidence>
<accession>A0A8C3BYK9</accession>
<dbReference type="Proteomes" id="UP000694556">
    <property type="component" value="Chromosome 5"/>
</dbReference>
<proteinExistence type="predicted"/>
<evidence type="ECO:0000313" key="3">
    <source>
        <dbReference type="Ensembl" id="ENSCMMP00000012716.1"/>
    </source>
</evidence>
<evidence type="ECO:0000256" key="1">
    <source>
        <dbReference type="ARBA" id="ARBA00023242"/>
    </source>
</evidence>
<reference evidence="3" key="2">
    <citation type="submission" date="2025-08" db="UniProtKB">
        <authorList>
            <consortium name="Ensembl"/>
        </authorList>
    </citation>
    <scope>IDENTIFICATION</scope>
</reference>
<name>A0A8C3BYK9_CAIMO</name>
<feature type="domain" description="PIF1/LRR1 pleckstrin homology" evidence="2">
    <location>
        <begin position="1"/>
        <end position="97"/>
    </location>
</feature>
<dbReference type="InterPro" id="IPR057437">
    <property type="entry name" value="PIF1/LRR1_PH"/>
</dbReference>
<keyword evidence="4" id="KW-1185">Reference proteome</keyword>
<dbReference type="Pfam" id="PF25344">
    <property type="entry name" value="PH_LRR1"/>
    <property type="match status" value="1"/>
</dbReference>
<keyword evidence="1" id="KW-0539">Nucleus</keyword>
<sequence length="169" mass="18301">MRLQCEVEVLSRLLPSCGLRGRGRATRALLSLGRPPGGAGGGSVYLMVCTARDRAGARYKVQENVERCFTRFVEEGKATLRLREPAVDICLSKVGAGRARTLLGQKGQHRVPSPEKLCPEPPSFCPCGRNAPSPCQLSSLYSERSLSPASSRFLGCRSYEAGRCQTLSD</sequence>
<dbReference type="AlphaFoldDB" id="A0A8C3BYK9"/>
<dbReference type="Ensembl" id="ENSCMMT00000013988.1">
    <property type="protein sequence ID" value="ENSCMMP00000012716.1"/>
    <property type="gene ID" value="ENSCMMG00000008034.1"/>
</dbReference>
<reference evidence="3" key="3">
    <citation type="submission" date="2025-09" db="UniProtKB">
        <authorList>
            <consortium name="Ensembl"/>
        </authorList>
    </citation>
    <scope>IDENTIFICATION</scope>
</reference>
<protein>
    <recommendedName>
        <fullName evidence="2">PIF1/LRR1 pleckstrin homology domain-containing protein</fullName>
    </recommendedName>
</protein>
<evidence type="ECO:0000259" key="2">
    <source>
        <dbReference type="Pfam" id="PF25344"/>
    </source>
</evidence>